<keyword evidence="1" id="KW-0812">Transmembrane</keyword>
<feature type="transmembrane region" description="Helical" evidence="1">
    <location>
        <begin position="50"/>
        <end position="71"/>
    </location>
</feature>
<keyword evidence="1" id="KW-1133">Transmembrane helix</keyword>
<keyword evidence="3" id="KW-1185">Reference proteome</keyword>
<organism evidence="2 3">
    <name type="scientific">Paenibacillus rhizovicinus</name>
    <dbReference type="NCBI Taxonomy" id="2704463"/>
    <lineage>
        <taxon>Bacteria</taxon>
        <taxon>Bacillati</taxon>
        <taxon>Bacillota</taxon>
        <taxon>Bacilli</taxon>
        <taxon>Bacillales</taxon>
        <taxon>Paenibacillaceae</taxon>
        <taxon>Paenibacillus</taxon>
    </lineage>
</organism>
<dbReference type="RefSeq" id="WP_162640618.1">
    <property type="nucleotide sequence ID" value="NZ_CP048286.1"/>
</dbReference>
<evidence type="ECO:0000313" key="2">
    <source>
        <dbReference type="EMBL" id="QHW31812.1"/>
    </source>
</evidence>
<dbReference type="AlphaFoldDB" id="A0A6C0P592"/>
<reference evidence="2 3" key="1">
    <citation type="submission" date="2020-02" db="EMBL/GenBank/DDBJ databases">
        <title>Paenibacillus sp. nov., isolated from rhizosphere soil of tomato.</title>
        <authorList>
            <person name="Weon H.-Y."/>
            <person name="Lee S.A."/>
        </authorList>
    </citation>
    <scope>NUCLEOTIDE SEQUENCE [LARGE SCALE GENOMIC DNA]</scope>
    <source>
        <strain evidence="2 3">14171R-81</strain>
    </source>
</reference>
<dbReference type="KEGG" id="prz:GZH47_13840"/>
<proteinExistence type="predicted"/>
<accession>A0A6C0P592</accession>
<name>A0A6C0P592_9BACL</name>
<evidence type="ECO:0000313" key="3">
    <source>
        <dbReference type="Proteomes" id="UP000479114"/>
    </source>
</evidence>
<keyword evidence="1" id="KW-0472">Membrane</keyword>
<gene>
    <name evidence="2" type="ORF">GZH47_13840</name>
</gene>
<evidence type="ECO:0000256" key="1">
    <source>
        <dbReference type="SAM" id="Phobius"/>
    </source>
</evidence>
<sequence>MSSTDPVWYEALQEEPVQGAAFRPALKASVLARAVPASARARTSSRFRGVMIGGAALIGVLALIGFARLPLGQAHDHTPDHEHAASPTQSTIFQDDTDWRSIIDAKYPGWQNEIIFEQNVGDDHKVIFTRRVMEYKGQSSLSLAADAFIRDRRQWTFSSGYTYTNDDLDRAKAKNAVTAVSLKFDSYSYYFGMSFNPQASRIRIVNPQSRVIAETKTIKHDSDGNAYWIILVNNPDFLGFGLKVEGLDASGSVLASNYSH</sequence>
<dbReference type="EMBL" id="CP048286">
    <property type="protein sequence ID" value="QHW31812.1"/>
    <property type="molecule type" value="Genomic_DNA"/>
</dbReference>
<dbReference type="Proteomes" id="UP000479114">
    <property type="component" value="Chromosome"/>
</dbReference>
<protein>
    <submittedName>
        <fullName evidence="2">Uncharacterized protein</fullName>
    </submittedName>
</protein>